<gene>
    <name evidence="1" type="ORF">METZ01_LOCUS112394</name>
</gene>
<dbReference type="EMBL" id="UINC01013850">
    <property type="protein sequence ID" value="SVA59540.1"/>
    <property type="molecule type" value="Genomic_DNA"/>
</dbReference>
<name>A0A381X4H8_9ZZZZ</name>
<organism evidence="1">
    <name type="scientific">marine metagenome</name>
    <dbReference type="NCBI Taxonomy" id="408172"/>
    <lineage>
        <taxon>unclassified sequences</taxon>
        <taxon>metagenomes</taxon>
        <taxon>ecological metagenomes</taxon>
    </lineage>
</organism>
<proteinExistence type="predicted"/>
<evidence type="ECO:0000313" key="1">
    <source>
        <dbReference type="EMBL" id="SVA59540.1"/>
    </source>
</evidence>
<protein>
    <submittedName>
        <fullName evidence="1">Uncharacterized protein</fullName>
    </submittedName>
</protein>
<sequence>MVLKHFQILFIGIFTFMVSMCVPPQGDSNADFVKEKAKLDSLRGI</sequence>
<reference evidence="1" key="1">
    <citation type="submission" date="2018-05" db="EMBL/GenBank/DDBJ databases">
        <authorList>
            <person name="Lanie J.A."/>
            <person name="Ng W.-L."/>
            <person name="Kazmierczak K.M."/>
            <person name="Andrzejewski T.M."/>
            <person name="Davidsen T.M."/>
            <person name="Wayne K.J."/>
            <person name="Tettelin H."/>
            <person name="Glass J.I."/>
            <person name="Rusch D."/>
            <person name="Podicherti R."/>
            <person name="Tsui H.-C.T."/>
            <person name="Winkler M.E."/>
        </authorList>
    </citation>
    <scope>NUCLEOTIDE SEQUENCE</scope>
</reference>
<feature type="non-terminal residue" evidence="1">
    <location>
        <position position="45"/>
    </location>
</feature>
<dbReference type="AlphaFoldDB" id="A0A381X4H8"/>
<accession>A0A381X4H8</accession>